<accession>A0A0M3J335</accession>
<organism evidence="3">
    <name type="scientific">Anisakis simplex</name>
    <name type="common">Herring worm</name>
    <dbReference type="NCBI Taxonomy" id="6269"/>
    <lineage>
        <taxon>Eukaryota</taxon>
        <taxon>Metazoa</taxon>
        <taxon>Ecdysozoa</taxon>
        <taxon>Nematoda</taxon>
        <taxon>Chromadorea</taxon>
        <taxon>Rhabditida</taxon>
        <taxon>Spirurina</taxon>
        <taxon>Ascaridomorpha</taxon>
        <taxon>Ascaridoidea</taxon>
        <taxon>Anisakidae</taxon>
        <taxon>Anisakis</taxon>
        <taxon>Anisakis simplex complex</taxon>
    </lineage>
</organism>
<keyword evidence="2" id="KW-1185">Reference proteome</keyword>
<dbReference type="WBParaSite" id="ASIM_0000194701-mRNA-1">
    <property type="protein sequence ID" value="ASIM_0000194701-mRNA-1"/>
    <property type="gene ID" value="ASIM_0000194701"/>
</dbReference>
<proteinExistence type="predicted"/>
<gene>
    <name evidence="1" type="ORF">ASIM_LOCUS1818</name>
</gene>
<name>A0A0M3J335_ANISI</name>
<reference evidence="1 2" key="2">
    <citation type="submission" date="2018-11" db="EMBL/GenBank/DDBJ databases">
        <authorList>
            <consortium name="Pathogen Informatics"/>
        </authorList>
    </citation>
    <scope>NUCLEOTIDE SEQUENCE [LARGE SCALE GENOMIC DNA]</scope>
</reference>
<dbReference type="Proteomes" id="UP000267096">
    <property type="component" value="Unassembled WGS sequence"/>
</dbReference>
<dbReference type="AlphaFoldDB" id="A0A0M3J335"/>
<sequence length="247" mass="27735">MAICFARHGAEKCVEWSKLCNVVDWKYFGALSDSDKQCLTSYITVHTCAAKYGKVFCSKMQSACYQILGETVRSGAVVLMPPNVAYCMTSEHYLAICYAKFGAAKCIQWRQICSIPINYKELMVSQEECVTSYVMIQSLVQNCQASSSQPFCTHVQQSCSAIGVKIVVKPTPPKLVLPQPTDVDMRLCYTKYGIVGCEEMLRKCFISPAMINIVLDGFKRDCLKRRKLCDSMGSAHFFLATRRIEII</sequence>
<reference evidence="3" key="1">
    <citation type="submission" date="2017-02" db="UniProtKB">
        <authorList>
            <consortium name="WormBaseParasite"/>
        </authorList>
    </citation>
    <scope>IDENTIFICATION</scope>
</reference>
<evidence type="ECO:0000313" key="3">
    <source>
        <dbReference type="WBParaSite" id="ASIM_0000194701-mRNA-1"/>
    </source>
</evidence>
<protein>
    <submittedName>
        <fullName evidence="3">AMP-binding domain-containing protein</fullName>
    </submittedName>
</protein>
<evidence type="ECO:0000313" key="2">
    <source>
        <dbReference type="Proteomes" id="UP000267096"/>
    </source>
</evidence>
<evidence type="ECO:0000313" key="1">
    <source>
        <dbReference type="EMBL" id="VDK19306.1"/>
    </source>
</evidence>
<dbReference type="EMBL" id="UYRR01002138">
    <property type="protein sequence ID" value="VDK19306.1"/>
    <property type="molecule type" value="Genomic_DNA"/>
</dbReference>